<name>A0ABT7LNJ7_9BURK</name>
<comment type="caution">
    <text evidence="1">The sequence shown here is derived from an EMBL/GenBank/DDBJ whole genome shotgun (WGS) entry which is preliminary data.</text>
</comment>
<gene>
    <name evidence="1" type="ORF">QRD43_21295</name>
</gene>
<organism evidence="1 2">
    <name type="scientific">Roseateles subflavus</name>
    <dbReference type="NCBI Taxonomy" id="3053353"/>
    <lineage>
        <taxon>Bacteria</taxon>
        <taxon>Pseudomonadati</taxon>
        <taxon>Pseudomonadota</taxon>
        <taxon>Betaproteobacteria</taxon>
        <taxon>Burkholderiales</taxon>
        <taxon>Sphaerotilaceae</taxon>
        <taxon>Roseateles</taxon>
    </lineage>
</organism>
<dbReference type="EMBL" id="JASVDS010000008">
    <property type="protein sequence ID" value="MDL5034453.1"/>
    <property type="molecule type" value="Genomic_DNA"/>
</dbReference>
<dbReference type="RefSeq" id="WP_285984528.1">
    <property type="nucleotide sequence ID" value="NZ_JASVDS010000008.1"/>
</dbReference>
<sequence length="248" mass="26315">MKGTAVLQSETSAQARLGTESAVLAAPADLGDVQFDEIELLKAVHESGVADEFPSLEVEDRLRLASMSMIICSLASSADSMAQFEQGLDELELPEDAEELAFMFGFSEHVRCDLLASFEDSEEANVLRLIMRGRLARARSVADGSSAAANPASAASAALNDVVYRLSAYFQEAFGDLGADEIRAIMAFQDEAGKALHDLASAEQASRIKPGDRLAEEVLSAAVRSTSAVVTTLDARLADLAANNQRAS</sequence>
<protein>
    <submittedName>
        <fullName evidence="1">Uncharacterized protein</fullName>
    </submittedName>
</protein>
<evidence type="ECO:0000313" key="2">
    <source>
        <dbReference type="Proteomes" id="UP001238603"/>
    </source>
</evidence>
<reference evidence="1 2" key="1">
    <citation type="submission" date="2023-06" db="EMBL/GenBank/DDBJ databases">
        <title>Pelomonas sp. APW6 16S ribosomal RNA gene genome sequencing and assembly.</title>
        <authorList>
            <person name="Woo H."/>
        </authorList>
    </citation>
    <scope>NUCLEOTIDE SEQUENCE [LARGE SCALE GENOMIC DNA]</scope>
    <source>
        <strain evidence="1 2">APW6</strain>
    </source>
</reference>
<dbReference type="Proteomes" id="UP001238603">
    <property type="component" value="Unassembled WGS sequence"/>
</dbReference>
<keyword evidence="2" id="KW-1185">Reference proteome</keyword>
<accession>A0ABT7LNJ7</accession>
<evidence type="ECO:0000313" key="1">
    <source>
        <dbReference type="EMBL" id="MDL5034453.1"/>
    </source>
</evidence>
<proteinExistence type="predicted"/>